<dbReference type="InterPro" id="IPR013783">
    <property type="entry name" value="Ig-like_fold"/>
</dbReference>
<evidence type="ECO:0000256" key="1">
    <source>
        <dbReference type="ARBA" id="ARBA00022741"/>
    </source>
</evidence>
<sequence>MPKSHSGTPRKPQGKRSRKNAESAASSALPLMSASSVATASTQYRITVTTGDVCPESARFFVYISLVGSLGATPEVRLNTRAQADRCDSVCPLPHDSAKSDLVPLVEKSTNVFILNEFLDIGSLDKVIMRLESETGLAVDLEAVGWLLERVAVENVCEGAKESGTEWAFSVNRWVNQATDHIIELQRAMATEILLDDRGSKVVRVRLAMHHLPSELAHEEIYVSGSIPELGSWNVDRAVRMEKVQPVALAQKESGRRSLNRNSWHGDWEYCFTLDPEAASDFDYKYFIRNHRTNAMVWEHGPNRKMIIERIASGGNDANITLRLNDQWNTPTLCRKVLNSYLVNGIMSPLSKILGSSEDGVMAAVRRIRNELEEMRRENTTLRSMLQAQSDRSSPAKLSDSPLDRVAVDAAGDVGTLPAAVEKINLSQLSFHAIEQAPSAVSAHTGLAFQLRQTHEQTQMLHAMLEQLRVEARASSKSVAHLIGEQGEELQRAVKRCQAAREQAMALFNRVQEITGNIRVFCRVRPTLPSEVDLATSQVIDSDKIVVRQKVFEFDRVFGPGHTQEQVYEDTSPLVTCAMDGYNVCIFAYGQTGSGKTYTMTGPPESRGVNHRALAELFRLCDERSAAFIYSIQVSMLEIYNECIRDLVTGKTDNRLEIKLGPDGNPFVPDLIWIPVESLQQVWSVIDAWDTKSCPGEHANEHSLATNRDTGDKLAGKLHLVDLAGSERVSRSEAEGERLREAQHINKSLSALGDVFMALLAKQSHVPYRNSKLTFLLQDSLGGDSKTLMFVNVSPAAADETETLSSLMFAQRVAKVELPQASRHGESATVAKYMKAAAKAQEEIRARDEEIVQLRKQIEQLRSQLAAAVQYDVRNVQRARPPHQSP</sequence>
<dbReference type="GO" id="GO:0003777">
    <property type="term" value="F:microtubule motor activity"/>
    <property type="evidence" value="ECO:0007669"/>
    <property type="project" value="InterPro"/>
</dbReference>
<evidence type="ECO:0000259" key="8">
    <source>
        <dbReference type="PROSITE" id="PS50067"/>
    </source>
</evidence>
<evidence type="ECO:0000259" key="9">
    <source>
        <dbReference type="PROSITE" id="PS50095"/>
    </source>
</evidence>
<dbReference type="Gene3D" id="3.40.850.10">
    <property type="entry name" value="Kinesin motor domain"/>
    <property type="match status" value="1"/>
</dbReference>
<dbReference type="GO" id="GO:2001070">
    <property type="term" value="F:starch binding"/>
    <property type="evidence" value="ECO:0007669"/>
    <property type="project" value="InterPro"/>
</dbReference>
<proteinExistence type="inferred from homology"/>
<dbReference type="InterPro" id="IPR019821">
    <property type="entry name" value="Kinesin_motor_CS"/>
</dbReference>
<dbReference type="Pfam" id="PF00225">
    <property type="entry name" value="Kinesin"/>
    <property type="match status" value="1"/>
</dbReference>
<evidence type="ECO:0000256" key="7">
    <source>
        <dbReference type="SAM" id="MobiDB-lite"/>
    </source>
</evidence>
<evidence type="ECO:0000259" key="10">
    <source>
        <dbReference type="PROSITE" id="PS51166"/>
    </source>
</evidence>
<evidence type="ECO:0000256" key="5">
    <source>
        <dbReference type="RuleBase" id="RU000394"/>
    </source>
</evidence>
<dbReference type="InterPro" id="IPR001024">
    <property type="entry name" value="PLAT/LH2_dom"/>
</dbReference>
<dbReference type="EMBL" id="VWRR01000012">
    <property type="protein sequence ID" value="KAF6002007.1"/>
    <property type="molecule type" value="Genomic_DNA"/>
</dbReference>
<dbReference type="GO" id="GO:0007018">
    <property type="term" value="P:microtubule-based movement"/>
    <property type="evidence" value="ECO:0007669"/>
    <property type="project" value="InterPro"/>
</dbReference>
<dbReference type="InterPro" id="IPR001752">
    <property type="entry name" value="Kinesin_motor_dom"/>
</dbReference>
<feature type="domain" description="Kinesin motor" evidence="8">
    <location>
        <begin position="517"/>
        <end position="816"/>
    </location>
</feature>
<dbReference type="SMART" id="SM00129">
    <property type="entry name" value="KISc"/>
    <property type="match status" value="1"/>
</dbReference>
<dbReference type="PROSITE" id="PS50095">
    <property type="entry name" value="PLAT"/>
    <property type="match status" value="1"/>
</dbReference>
<dbReference type="Gene3D" id="2.60.40.10">
    <property type="entry name" value="Immunoglobulins"/>
    <property type="match status" value="1"/>
</dbReference>
<reference evidence="11 12" key="1">
    <citation type="journal article" date="2020" name="J. Phycol.">
        <title>Comparative genome analysis reveals Cyanidiococcus gen. nov., a new extremophilic red algal genus sister to Cyanidioschyzon (Cyanidioschyzonaceae, Rhodophyta).</title>
        <authorList>
            <person name="Liu S.-L."/>
            <person name="Chiang Y.-R."/>
            <person name="Yoon H.S."/>
            <person name="Fu H.-Y."/>
        </authorList>
    </citation>
    <scope>NUCLEOTIDE SEQUENCE [LARGE SCALE GENOMIC DNA]</scope>
    <source>
        <strain evidence="11 12">THAL066</strain>
    </source>
</reference>
<evidence type="ECO:0000313" key="12">
    <source>
        <dbReference type="Proteomes" id="UP000530660"/>
    </source>
</evidence>
<feature type="domain" description="CBM20" evidence="10">
    <location>
        <begin position="197"/>
        <end position="330"/>
    </location>
</feature>
<feature type="coiled-coil region" evidence="6">
    <location>
        <begin position="830"/>
        <end position="871"/>
    </location>
</feature>
<dbReference type="InterPro" id="IPR036392">
    <property type="entry name" value="PLAT/LH2_dom_sf"/>
</dbReference>
<keyword evidence="4 5" id="KW-0505">Motor protein</keyword>
<dbReference type="PANTHER" id="PTHR47972:SF28">
    <property type="entry name" value="KINESIN-LIKE PROTEIN KLP-3"/>
    <property type="match status" value="1"/>
</dbReference>
<comment type="caution">
    <text evidence="3">Lacks conserved residue(s) required for the propagation of feature annotation.</text>
</comment>
<feature type="domain" description="PLAT" evidence="9">
    <location>
        <begin position="42"/>
        <end position="189"/>
    </location>
</feature>
<dbReference type="InterPro" id="IPR027417">
    <property type="entry name" value="P-loop_NTPase"/>
</dbReference>
<dbReference type="PRINTS" id="PR00380">
    <property type="entry name" value="KINESINHEAVY"/>
</dbReference>
<dbReference type="PROSITE" id="PS50067">
    <property type="entry name" value="KINESIN_MOTOR_2"/>
    <property type="match status" value="1"/>
</dbReference>
<evidence type="ECO:0000256" key="3">
    <source>
        <dbReference type="PROSITE-ProRule" id="PRU00152"/>
    </source>
</evidence>
<evidence type="ECO:0000256" key="6">
    <source>
        <dbReference type="SAM" id="Coils"/>
    </source>
</evidence>
<name>A0A7J7IHL4_9RHOD</name>
<dbReference type="InterPro" id="IPR027640">
    <property type="entry name" value="Kinesin-like_fam"/>
</dbReference>
<evidence type="ECO:0000256" key="4">
    <source>
        <dbReference type="PROSITE-ProRule" id="PRU00283"/>
    </source>
</evidence>
<dbReference type="GO" id="GO:0005524">
    <property type="term" value="F:ATP binding"/>
    <property type="evidence" value="ECO:0007669"/>
    <property type="project" value="UniProtKB-UniRule"/>
</dbReference>
<dbReference type="SUPFAM" id="SSF49723">
    <property type="entry name" value="Lipase/lipooxygenase domain (PLAT/LH2 domain)"/>
    <property type="match status" value="1"/>
</dbReference>
<dbReference type="SMART" id="SM01065">
    <property type="entry name" value="CBM_2"/>
    <property type="match status" value="1"/>
</dbReference>
<dbReference type="SUPFAM" id="SSF52540">
    <property type="entry name" value="P-loop containing nucleoside triphosphate hydrolases"/>
    <property type="match status" value="1"/>
</dbReference>
<feature type="coiled-coil region" evidence="6">
    <location>
        <begin position="358"/>
        <end position="392"/>
    </location>
</feature>
<dbReference type="InterPro" id="IPR002044">
    <property type="entry name" value="CBM20"/>
</dbReference>
<dbReference type="GO" id="GO:0008017">
    <property type="term" value="F:microtubule binding"/>
    <property type="evidence" value="ECO:0007669"/>
    <property type="project" value="InterPro"/>
</dbReference>
<dbReference type="OrthoDB" id="3176171at2759"/>
<dbReference type="GO" id="GO:0005874">
    <property type="term" value="C:microtubule"/>
    <property type="evidence" value="ECO:0007669"/>
    <property type="project" value="UniProtKB-KW"/>
</dbReference>
<evidence type="ECO:0000256" key="2">
    <source>
        <dbReference type="ARBA" id="ARBA00022840"/>
    </source>
</evidence>
<dbReference type="Pfam" id="PF00686">
    <property type="entry name" value="CBM_20"/>
    <property type="match status" value="1"/>
</dbReference>
<feature type="region of interest" description="Disordered" evidence="7">
    <location>
        <begin position="1"/>
        <end position="28"/>
    </location>
</feature>
<dbReference type="SUPFAM" id="SSF49452">
    <property type="entry name" value="Starch-binding domain-like"/>
    <property type="match status" value="1"/>
</dbReference>
<dbReference type="PANTHER" id="PTHR47972">
    <property type="entry name" value="KINESIN-LIKE PROTEIN KLP-3"/>
    <property type="match status" value="1"/>
</dbReference>
<dbReference type="AlphaFoldDB" id="A0A7J7IHL4"/>
<dbReference type="InterPro" id="IPR036961">
    <property type="entry name" value="Kinesin_motor_dom_sf"/>
</dbReference>
<comment type="caution">
    <text evidence="11">The sequence shown here is derived from an EMBL/GenBank/DDBJ whole genome shotgun (WGS) entry which is preliminary data.</text>
</comment>
<dbReference type="Proteomes" id="UP000530660">
    <property type="component" value="Unassembled WGS sequence"/>
</dbReference>
<dbReference type="PROSITE" id="PS00411">
    <property type="entry name" value="KINESIN_MOTOR_1"/>
    <property type="match status" value="1"/>
</dbReference>
<dbReference type="PROSITE" id="PS51166">
    <property type="entry name" value="CBM20"/>
    <property type="match status" value="1"/>
</dbReference>
<evidence type="ECO:0000313" key="11">
    <source>
        <dbReference type="EMBL" id="KAF6002007.1"/>
    </source>
</evidence>
<gene>
    <name evidence="11" type="ORF">F1559_003113</name>
</gene>
<keyword evidence="12" id="KW-1185">Reference proteome</keyword>
<feature type="binding site" evidence="4">
    <location>
        <begin position="590"/>
        <end position="597"/>
    </location>
    <ligand>
        <name>ATP</name>
        <dbReference type="ChEBI" id="CHEBI:30616"/>
    </ligand>
</feature>
<keyword evidence="1 4" id="KW-0547">Nucleotide-binding</keyword>
<keyword evidence="5" id="KW-0493">Microtubule</keyword>
<protein>
    <recommendedName>
        <fullName evidence="5">Kinesin-like protein</fullName>
    </recommendedName>
</protein>
<keyword evidence="6" id="KW-0175">Coiled coil</keyword>
<organism evidence="11 12">
    <name type="scientific">Cyanidiococcus yangmingshanensis</name>
    <dbReference type="NCBI Taxonomy" id="2690220"/>
    <lineage>
        <taxon>Eukaryota</taxon>
        <taxon>Rhodophyta</taxon>
        <taxon>Bangiophyceae</taxon>
        <taxon>Cyanidiales</taxon>
        <taxon>Cyanidiaceae</taxon>
        <taxon>Cyanidiococcus</taxon>
    </lineage>
</organism>
<accession>A0A7J7IHL4</accession>
<dbReference type="Gene3D" id="2.60.60.20">
    <property type="entry name" value="PLAT/LH2 domain"/>
    <property type="match status" value="1"/>
</dbReference>
<dbReference type="InterPro" id="IPR013784">
    <property type="entry name" value="Carb-bd-like_fold"/>
</dbReference>
<keyword evidence="2 4" id="KW-0067">ATP-binding</keyword>
<comment type="similarity">
    <text evidence="4 5">Belongs to the TRAFAC class myosin-kinesin ATPase superfamily. Kinesin family.</text>
</comment>